<protein>
    <submittedName>
        <fullName evidence="1">Uncharacterized protein</fullName>
    </submittedName>
</protein>
<proteinExistence type="predicted"/>
<dbReference type="EMBL" id="MCFE01000108">
    <property type="protein sequence ID" value="ORX98742.1"/>
    <property type="molecule type" value="Genomic_DNA"/>
</dbReference>
<sequence length="71" mass="7985">MSCIIPSNIIRLDSSLVSSPLVSLQARINPFSAFLNSISMIIPSTYCIFKFLFYAHICYHSYAGLLAIFTY</sequence>
<dbReference type="Proteomes" id="UP000193498">
    <property type="component" value="Unassembled WGS sequence"/>
</dbReference>
<gene>
    <name evidence="1" type="ORF">K493DRAFT_4860</name>
</gene>
<organism evidence="1 2">
    <name type="scientific">Basidiobolus meristosporus CBS 931.73</name>
    <dbReference type="NCBI Taxonomy" id="1314790"/>
    <lineage>
        <taxon>Eukaryota</taxon>
        <taxon>Fungi</taxon>
        <taxon>Fungi incertae sedis</taxon>
        <taxon>Zoopagomycota</taxon>
        <taxon>Entomophthoromycotina</taxon>
        <taxon>Basidiobolomycetes</taxon>
        <taxon>Basidiobolales</taxon>
        <taxon>Basidiobolaceae</taxon>
        <taxon>Basidiobolus</taxon>
    </lineage>
</organism>
<evidence type="ECO:0000313" key="2">
    <source>
        <dbReference type="Proteomes" id="UP000193498"/>
    </source>
</evidence>
<keyword evidence="2" id="KW-1185">Reference proteome</keyword>
<name>A0A1Y1YL72_9FUNG</name>
<reference evidence="1 2" key="1">
    <citation type="submission" date="2016-07" db="EMBL/GenBank/DDBJ databases">
        <title>Pervasive Adenine N6-methylation of Active Genes in Fungi.</title>
        <authorList>
            <consortium name="DOE Joint Genome Institute"/>
            <person name="Mondo S.J."/>
            <person name="Dannebaum R.O."/>
            <person name="Kuo R.C."/>
            <person name="Labutti K."/>
            <person name="Haridas S."/>
            <person name="Kuo A."/>
            <person name="Salamov A."/>
            <person name="Ahrendt S.R."/>
            <person name="Lipzen A."/>
            <person name="Sullivan W."/>
            <person name="Andreopoulos W.B."/>
            <person name="Clum A."/>
            <person name="Lindquist E."/>
            <person name="Daum C."/>
            <person name="Ramamoorthy G.K."/>
            <person name="Gryganskyi A."/>
            <person name="Culley D."/>
            <person name="Magnuson J.K."/>
            <person name="James T.Y."/>
            <person name="O'Malley M.A."/>
            <person name="Stajich J.E."/>
            <person name="Spatafora J.W."/>
            <person name="Visel A."/>
            <person name="Grigoriev I.V."/>
        </authorList>
    </citation>
    <scope>NUCLEOTIDE SEQUENCE [LARGE SCALE GENOMIC DNA]</scope>
    <source>
        <strain evidence="1 2">CBS 931.73</strain>
    </source>
</reference>
<evidence type="ECO:0000313" key="1">
    <source>
        <dbReference type="EMBL" id="ORX98742.1"/>
    </source>
</evidence>
<comment type="caution">
    <text evidence="1">The sequence shown here is derived from an EMBL/GenBank/DDBJ whole genome shotgun (WGS) entry which is preliminary data.</text>
</comment>
<accession>A0A1Y1YL72</accession>
<dbReference type="AlphaFoldDB" id="A0A1Y1YL72"/>
<dbReference type="InParanoid" id="A0A1Y1YL72"/>